<evidence type="ECO:0000313" key="2">
    <source>
        <dbReference type="EMBL" id="CAA9333021.1"/>
    </source>
</evidence>
<feature type="compositionally biased region" description="Low complexity" evidence="1">
    <location>
        <begin position="30"/>
        <end position="42"/>
    </location>
</feature>
<gene>
    <name evidence="2" type="ORF">AVDCRST_MAG40-2011</name>
</gene>
<reference evidence="2" key="1">
    <citation type="submission" date="2020-02" db="EMBL/GenBank/DDBJ databases">
        <authorList>
            <person name="Meier V. D."/>
        </authorList>
    </citation>
    <scope>NUCLEOTIDE SEQUENCE</scope>
    <source>
        <strain evidence="2">AVDCRST_MAG40</strain>
    </source>
</reference>
<feature type="compositionally biased region" description="Basic and acidic residues" evidence="1">
    <location>
        <begin position="1"/>
        <end position="29"/>
    </location>
</feature>
<organism evidence="2">
    <name type="scientific">uncultured Gemmatimonadaceae bacterium</name>
    <dbReference type="NCBI Taxonomy" id="246130"/>
    <lineage>
        <taxon>Bacteria</taxon>
        <taxon>Pseudomonadati</taxon>
        <taxon>Gemmatimonadota</taxon>
        <taxon>Gemmatimonadia</taxon>
        <taxon>Gemmatimonadales</taxon>
        <taxon>Gemmatimonadaceae</taxon>
        <taxon>environmental samples</taxon>
    </lineage>
</organism>
<sequence length="137" mass="14407">ARGGRRGGDERRDRRAPADQPAHRGEVARAVRAAGPGWAGRRAPARRAADDHRQPCGRGAGDHARAGAPERHAREHAPPGGPRGPEPDGGESHPARVRAGAASDRDLQALARPAVRREGARRGRALPQPAGARARTL</sequence>
<feature type="non-terminal residue" evidence="2">
    <location>
        <position position="137"/>
    </location>
</feature>
<feature type="non-terminal residue" evidence="2">
    <location>
        <position position="1"/>
    </location>
</feature>
<name>A0A6J4LMF0_9BACT</name>
<dbReference type="EMBL" id="CADCTX010000613">
    <property type="protein sequence ID" value="CAA9333021.1"/>
    <property type="molecule type" value="Genomic_DNA"/>
</dbReference>
<accession>A0A6J4LMF0</accession>
<protein>
    <submittedName>
        <fullName evidence="2">Mobile element protein</fullName>
    </submittedName>
</protein>
<dbReference type="AlphaFoldDB" id="A0A6J4LMF0"/>
<proteinExistence type="predicted"/>
<feature type="compositionally biased region" description="Basic and acidic residues" evidence="1">
    <location>
        <begin position="47"/>
        <end position="77"/>
    </location>
</feature>
<feature type="region of interest" description="Disordered" evidence="1">
    <location>
        <begin position="1"/>
        <end position="137"/>
    </location>
</feature>
<evidence type="ECO:0000256" key="1">
    <source>
        <dbReference type="SAM" id="MobiDB-lite"/>
    </source>
</evidence>